<dbReference type="PANTHER" id="PTHR11895:SF76">
    <property type="entry name" value="INDOLEACETAMIDE HYDROLASE"/>
    <property type="match status" value="1"/>
</dbReference>
<dbReference type="RefSeq" id="WP_345154238.1">
    <property type="nucleotide sequence ID" value="NZ_BAABEO010000034.1"/>
</dbReference>
<dbReference type="InterPro" id="IPR023631">
    <property type="entry name" value="Amidase_dom"/>
</dbReference>
<keyword evidence="3" id="KW-1185">Reference proteome</keyword>
<protein>
    <submittedName>
        <fullName evidence="2">Amidase</fullName>
    </submittedName>
</protein>
<dbReference type="Gene3D" id="3.90.1300.10">
    <property type="entry name" value="Amidase signature (AS) domain"/>
    <property type="match status" value="1"/>
</dbReference>
<dbReference type="EMBL" id="BAABEO010000034">
    <property type="protein sequence ID" value="GAA3702371.1"/>
    <property type="molecule type" value="Genomic_DNA"/>
</dbReference>
<name>A0ABP7DCG9_9MICC</name>
<gene>
    <name evidence="2" type="ORF">GCM10023081_43480</name>
</gene>
<dbReference type="InterPro" id="IPR000120">
    <property type="entry name" value="Amidase"/>
</dbReference>
<reference evidence="3" key="1">
    <citation type="journal article" date="2019" name="Int. J. Syst. Evol. Microbiol.">
        <title>The Global Catalogue of Microorganisms (GCM) 10K type strain sequencing project: providing services to taxonomists for standard genome sequencing and annotation.</title>
        <authorList>
            <consortium name="The Broad Institute Genomics Platform"/>
            <consortium name="The Broad Institute Genome Sequencing Center for Infectious Disease"/>
            <person name="Wu L."/>
            <person name="Ma J."/>
        </authorList>
    </citation>
    <scope>NUCLEOTIDE SEQUENCE [LARGE SCALE GENOMIC DNA]</scope>
    <source>
        <strain evidence="3">JCM 30742</strain>
    </source>
</reference>
<dbReference type="PROSITE" id="PS00571">
    <property type="entry name" value="AMIDASES"/>
    <property type="match status" value="1"/>
</dbReference>
<organism evidence="2 3">
    <name type="scientific">Arthrobacter ginkgonis</name>
    <dbReference type="NCBI Taxonomy" id="1630594"/>
    <lineage>
        <taxon>Bacteria</taxon>
        <taxon>Bacillati</taxon>
        <taxon>Actinomycetota</taxon>
        <taxon>Actinomycetes</taxon>
        <taxon>Micrococcales</taxon>
        <taxon>Micrococcaceae</taxon>
        <taxon>Arthrobacter</taxon>
    </lineage>
</organism>
<sequence>MPSPLYYRDAVELAALIRDRELTAVEVMDAHLERLQALNPTLNAVVSADADAALAAAAAADAAQAAGTPLGALHGLPISFKDTHKTAGMVTSYGSPRHARFIPEANDLHVQRIIDAGALRIGKTNVPEYAAGSHTTNRVFGPTRNPYDPSRSVGGSSGGAAAALAAGFQPIADGSDMGGSLRNPASFCNVVGLRPTPGLVPNADGPNGFDPLTVAGPMARTVDDVALLLSVMARPSGRDPLGYTDPAVQTGRVTAAELCGLRVAYAPDLGGRIPVDPAVRGVIAAAAATFAAAGAHVEEACPRLDGAEEAFRTLRAAEFFTEWGEDFAANPEEFNHLLAWNIETGINLAGRDVLRAQAQVTTLVRAAVEFFAAYDVILAPAAQLPPFDVELDFPHEVDGQAQHAYLDWMRGAYLFTPLGIPGISVPGGFTAEGLPVGVQLLTRRRTDATLLSIAKAYEQATGFARCLPATQEVTA</sequence>
<dbReference type="Proteomes" id="UP001500752">
    <property type="component" value="Unassembled WGS sequence"/>
</dbReference>
<accession>A0ABP7DCG9</accession>
<evidence type="ECO:0000313" key="2">
    <source>
        <dbReference type="EMBL" id="GAA3702371.1"/>
    </source>
</evidence>
<dbReference type="SUPFAM" id="SSF75304">
    <property type="entry name" value="Amidase signature (AS) enzymes"/>
    <property type="match status" value="1"/>
</dbReference>
<proteinExistence type="predicted"/>
<dbReference type="Pfam" id="PF01425">
    <property type="entry name" value="Amidase"/>
    <property type="match status" value="1"/>
</dbReference>
<evidence type="ECO:0000313" key="3">
    <source>
        <dbReference type="Proteomes" id="UP001500752"/>
    </source>
</evidence>
<comment type="caution">
    <text evidence="2">The sequence shown here is derived from an EMBL/GenBank/DDBJ whole genome shotgun (WGS) entry which is preliminary data.</text>
</comment>
<feature type="domain" description="Amidase" evidence="1">
    <location>
        <begin position="26"/>
        <end position="451"/>
    </location>
</feature>
<evidence type="ECO:0000259" key="1">
    <source>
        <dbReference type="Pfam" id="PF01425"/>
    </source>
</evidence>
<dbReference type="InterPro" id="IPR036928">
    <property type="entry name" value="AS_sf"/>
</dbReference>
<dbReference type="PANTHER" id="PTHR11895">
    <property type="entry name" value="TRANSAMIDASE"/>
    <property type="match status" value="1"/>
</dbReference>
<dbReference type="InterPro" id="IPR020556">
    <property type="entry name" value="Amidase_CS"/>
</dbReference>